<sequence>MQGSASEAFLLVPIFLQLWWIDGEKSIQPLVTYPTMIARAPLSGCKLCLQADQMMR</sequence>
<gene>
    <name evidence="2" type="ORF">KC19_7G145900</name>
</gene>
<dbReference type="Proteomes" id="UP000822688">
    <property type="component" value="Chromosome 7"/>
</dbReference>
<feature type="signal peptide" evidence="1">
    <location>
        <begin position="1"/>
        <end position="23"/>
    </location>
</feature>
<comment type="caution">
    <text evidence="2">The sequence shown here is derived from an EMBL/GenBank/DDBJ whole genome shotgun (WGS) entry which is preliminary data.</text>
</comment>
<organism evidence="2 3">
    <name type="scientific">Ceratodon purpureus</name>
    <name type="common">Fire moss</name>
    <name type="synonym">Dicranum purpureum</name>
    <dbReference type="NCBI Taxonomy" id="3225"/>
    <lineage>
        <taxon>Eukaryota</taxon>
        <taxon>Viridiplantae</taxon>
        <taxon>Streptophyta</taxon>
        <taxon>Embryophyta</taxon>
        <taxon>Bryophyta</taxon>
        <taxon>Bryophytina</taxon>
        <taxon>Bryopsida</taxon>
        <taxon>Dicranidae</taxon>
        <taxon>Pseudoditrichales</taxon>
        <taxon>Ditrichaceae</taxon>
        <taxon>Ceratodon</taxon>
    </lineage>
</organism>
<evidence type="ECO:0000256" key="1">
    <source>
        <dbReference type="SAM" id="SignalP"/>
    </source>
</evidence>
<feature type="chain" id="PRO_5035778131" evidence="1">
    <location>
        <begin position="24"/>
        <end position="56"/>
    </location>
</feature>
<protein>
    <submittedName>
        <fullName evidence="2">Uncharacterized protein</fullName>
    </submittedName>
</protein>
<evidence type="ECO:0000313" key="2">
    <source>
        <dbReference type="EMBL" id="KAG0567586.1"/>
    </source>
</evidence>
<proteinExistence type="predicted"/>
<accession>A0A8T0H6K2</accession>
<keyword evidence="3" id="KW-1185">Reference proteome</keyword>
<dbReference type="AlphaFoldDB" id="A0A8T0H6K2"/>
<reference evidence="2" key="1">
    <citation type="submission" date="2020-06" db="EMBL/GenBank/DDBJ databases">
        <title>WGS assembly of Ceratodon purpureus strain R40.</title>
        <authorList>
            <person name="Carey S.B."/>
            <person name="Jenkins J."/>
            <person name="Shu S."/>
            <person name="Lovell J.T."/>
            <person name="Sreedasyam A."/>
            <person name="Maumus F."/>
            <person name="Tiley G.P."/>
            <person name="Fernandez-Pozo N."/>
            <person name="Barry K."/>
            <person name="Chen C."/>
            <person name="Wang M."/>
            <person name="Lipzen A."/>
            <person name="Daum C."/>
            <person name="Saski C.A."/>
            <person name="Payton A.C."/>
            <person name="Mcbreen J.C."/>
            <person name="Conrad R.E."/>
            <person name="Kollar L.M."/>
            <person name="Olsson S."/>
            <person name="Huttunen S."/>
            <person name="Landis J.B."/>
            <person name="Wickett N.J."/>
            <person name="Johnson M.G."/>
            <person name="Rensing S.A."/>
            <person name="Grimwood J."/>
            <person name="Schmutz J."/>
            <person name="Mcdaniel S.F."/>
        </authorList>
    </citation>
    <scope>NUCLEOTIDE SEQUENCE</scope>
    <source>
        <strain evidence="2">R40</strain>
    </source>
</reference>
<name>A0A8T0H6K2_CERPU</name>
<evidence type="ECO:0000313" key="3">
    <source>
        <dbReference type="Proteomes" id="UP000822688"/>
    </source>
</evidence>
<keyword evidence="1" id="KW-0732">Signal</keyword>
<dbReference type="EMBL" id="CM026428">
    <property type="protein sequence ID" value="KAG0567586.1"/>
    <property type="molecule type" value="Genomic_DNA"/>
</dbReference>